<reference evidence="2 3" key="1">
    <citation type="submission" date="2020-02" db="EMBL/GenBank/DDBJ databases">
        <authorList>
            <person name="Ma Q."/>
            <person name="Huang Y."/>
            <person name="Song X."/>
            <person name="Pei D."/>
        </authorList>
    </citation>
    <scope>NUCLEOTIDE SEQUENCE [LARGE SCALE GENOMIC DNA]</scope>
    <source>
        <strain evidence="2">Sxm20200214</strain>
        <tissue evidence="2">Leaf</tissue>
    </source>
</reference>
<evidence type="ECO:0000313" key="2">
    <source>
        <dbReference type="EMBL" id="KAG2293245.1"/>
    </source>
</evidence>
<keyword evidence="3" id="KW-1185">Reference proteome</keyword>
<feature type="region of interest" description="Disordered" evidence="1">
    <location>
        <begin position="75"/>
        <end position="98"/>
    </location>
</feature>
<accession>A0A8X7RUJ1</accession>
<name>A0A8X7RUJ1_BRACI</name>
<dbReference type="EMBL" id="JAAMPC010000009">
    <property type="protein sequence ID" value="KAG2293245.1"/>
    <property type="molecule type" value="Genomic_DNA"/>
</dbReference>
<evidence type="ECO:0000313" key="3">
    <source>
        <dbReference type="Proteomes" id="UP000886595"/>
    </source>
</evidence>
<dbReference type="Proteomes" id="UP000886595">
    <property type="component" value="Unassembled WGS sequence"/>
</dbReference>
<organism evidence="2 3">
    <name type="scientific">Brassica carinata</name>
    <name type="common">Ethiopian mustard</name>
    <name type="synonym">Abyssinian cabbage</name>
    <dbReference type="NCBI Taxonomy" id="52824"/>
    <lineage>
        <taxon>Eukaryota</taxon>
        <taxon>Viridiplantae</taxon>
        <taxon>Streptophyta</taxon>
        <taxon>Embryophyta</taxon>
        <taxon>Tracheophyta</taxon>
        <taxon>Spermatophyta</taxon>
        <taxon>Magnoliopsida</taxon>
        <taxon>eudicotyledons</taxon>
        <taxon>Gunneridae</taxon>
        <taxon>Pentapetalae</taxon>
        <taxon>rosids</taxon>
        <taxon>malvids</taxon>
        <taxon>Brassicales</taxon>
        <taxon>Brassicaceae</taxon>
        <taxon>Brassiceae</taxon>
        <taxon>Brassica</taxon>
    </lineage>
</organism>
<gene>
    <name evidence="2" type="ORF">Bca52824_039914</name>
</gene>
<protein>
    <submittedName>
        <fullName evidence="2">Uncharacterized protein</fullName>
    </submittedName>
</protein>
<dbReference type="AlphaFoldDB" id="A0A8X7RUJ1"/>
<feature type="region of interest" description="Disordered" evidence="1">
    <location>
        <begin position="14"/>
        <end position="55"/>
    </location>
</feature>
<evidence type="ECO:0000256" key="1">
    <source>
        <dbReference type="SAM" id="MobiDB-lite"/>
    </source>
</evidence>
<sequence length="210" mass="22740">MDDSLSRWRTLRNFFDPEKVDSPDPSPSPTLGENSDNDFDQKDDSADGPSENDQGVWLTRSIGLFHRSTACWGTGSRSSLVTESSKKKRESSPKQKIGKFKRKIPEYSAVIKESAPALSLVVSKGGASSSSALVSISVSASSGDGYDHVPSVDPPNHGAPVVPSSVVSLPCPDTLTFTWEVGMANVDEHIEPRGQRRETCLFLLTTLILF</sequence>
<comment type="caution">
    <text evidence="2">The sequence shown here is derived from an EMBL/GenBank/DDBJ whole genome shotgun (WGS) entry which is preliminary data.</text>
</comment>
<proteinExistence type="predicted"/>